<feature type="region of interest" description="Disordered" evidence="1">
    <location>
        <begin position="1"/>
        <end position="33"/>
    </location>
</feature>
<name>A0ABQ4UY32_9HYPH</name>
<sequence>MDPIRPLSPSPSVGPSNAVTPVRPIVGASNGSESRVLDPAVSIDVRPQAGDAKPTEPDRRAYVRDRDSAALVFRVTDPKTGDVVMQIPDEVVLRARAYARENTTAFSGERLVKTA</sequence>
<comment type="caution">
    <text evidence="2">The sequence shown here is derived from an EMBL/GenBank/DDBJ whole genome shotgun (WGS) entry which is preliminary data.</text>
</comment>
<dbReference type="InterPro" id="IPR035924">
    <property type="entry name" value="FlaG-like_sf"/>
</dbReference>
<reference evidence="2" key="2">
    <citation type="submission" date="2021-08" db="EMBL/GenBank/DDBJ databases">
        <authorList>
            <person name="Tani A."/>
            <person name="Ola A."/>
            <person name="Ogura Y."/>
            <person name="Katsura K."/>
            <person name="Hayashi T."/>
        </authorList>
    </citation>
    <scope>NUCLEOTIDE SEQUENCE</scope>
    <source>
        <strain evidence="2">DSM 14458</strain>
    </source>
</reference>
<feature type="compositionally biased region" description="Polar residues" evidence="1">
    <location>
        <begin position="10"/>
        <end position="19"/>
    </location>
</feature>
<evidence type="ECO:0008006" key="4">
    <source>
        <dbReference type="Google" id="ProtNLM"/>
    </source>
</evidence>
<dbReference type="SUPFAM" id="SSF160214">
    <property type="entry name" value="FlaG-like"/>
    <property type="match status" value="1"/>
</dbReference>
<protein>
    <recommendedName>
        <fullName evidence="4">Flagellar protein FlaG</fullName>
    </recommendedName>
</protein>
<evidence type="ECO:0000313" key="2">
    <source>
        <dbReference type="EMBL" id="GJE76298.1"/>
    </source>
</evidence>
<organism evidence="2 3">
    <name type="scientific">Methylorubrum suomiense</name>
    <dbReference type="NCBI Taxonomy" id="144191"/>
    <lineage>
        <taxon>Bacteria</taxon>
        <taxon>Pseudomonadati</taxon>
        <taxon>Pseudomonadota</taxon>
        <taxon>Alphaproteobacteria</taxon>
        <taxon>Hyphomicrobiales</taxon>
        <taxon>Methylobacteriaceae</taxon>
        <taxon>Methylorubrum</taxon>
    </lineage>
</organism>
<gene>
    <name evidence="2" type="ORF">BGCPKDLD_2890</name>
</gene>
<evidence type="ECO:0000313" key="3">
    <source>
        <dbReference type="Proteomes" id="UP001055093"/>
    </source>
</evidence>
<dbReference type="Proteomes" id="UP001055093">
    <property type="component" value="Unassembled WGS sequence"/>
</dbReference>
<proteinExistence type="predicted"/>
<accession>A0ABQ4UY32</accession>
<keyword evidence="3" id="KW-1185">Reference proteome</keyword>
<evidence type="ECO:0000256" key="1">
    <source>
        <dbReference type="SAM" id="MobiDB-lite"/>
    </source>
</evidence>
<dbReference type="EMBL" id="BPRE01000008">
    <property type="protein sequence ID" value="GJE76298.1"/>
    <property type="molecule type" value="Genomic_DNA"/>
</dbReference>
<reference evidence="2" key="1">
    <citation type="journal article" date="2021" name="Front. Microbiol.">
        <title>Comprehensive Comparative Genomics and Phenotyping of Methylobacterium Species.</title>
        <authorList>
            <person name="Alessa O."/>
            <person name="Ogura Y."/>
            <person name="Fujitani Y."/>
            <person name="Takami H."/>
            <person name="Hayashi T."/>
            <person name="Sahin N."/>
            <person name="Tani A."/>
        </authorList>
    </citation>
    <scope>NUCLEOTIDE SEQUENCE</scope>
    <source>
        <strain evidence="2">DSM 14458</strain>
    </source>
</reference>